<sequence>MTHLPRRTSTLPHHSATIPLYCTRPYFPAAFTMRTNPWLIPHSMALLLLAALPSQCTAFLPPSSSIATGRPAESPSETARWALDPVTYLRTEWVSAALCTNQTPRSADRVLQLGCEDGRVVNFVPRTVREIVTSSAEKKDSPEGGGLTVSCRRQLKQMAERRRSAFVTYSDQPADSLVETPSSSIDVVISLQCAQRMAENGLDWKKSIAEAGRVLKPGGRFLFVESAEVGGESYLEEIMKWSSDGVDGVFQEEEGEDSPTDDEQAPDESESDVPEQNIIFSEVGFDNVDMVLQPHIAGVAIKALDADLTSQQRAEKKSQEEEERLAELSLSAFERGRKKRRKKKTKNGGEKREEMGMKT</sequence>
<evidence type="ECO:0000313" key="4">
    <source>
        <dbReference type="Proteomes" id="UP001516023"/>
    </source>
</evidence>
<protein>
    <recommendedName>
        <fullName evidence="2">Methyltransferase type 11 domain-containing protein</fullName>
    </recommendedName>
</protein>
<dbReference type="CDD" id="cd02440">
    <property type="entry name" value="AdoMet_MTases"/>
    <property type="match status" value="1"/>
</dbReference>
<dbReference type="InterPro" id="IPR013216">
    <property type="entry name" value="Methyltransf_11"/>
</dbReference>
<gene>
    <name evidence="3" type="ORF">HJC23_001785</name>
</gene>
<feature type="region of interest" description="Disordered" evidence="1">
    <location>
        <begin position="250"/>
        <end position="274"/>
    </location>
</feature>
<evidence type="ECO:0000259" key="2">
    <source>
        <dbReference type="Pfam" id="PF08241"/>
    </source>
</evidence>
<feature type="domain" description="Methyltransferase type 11" evidence="2">
    <location>
        <begin position="157"/>
        <end position="223"/>
    </location>
</feature>
<organism evidence="3 4">
    <name type="scientific">Cyclotella cryptica</name>
    <dbReference type="NCBI Taxonomy" id="29204"/>
    <lineage>
        <taxon>Eukaryota</taxon>
        <taxon>Sar</taxon>
        <taxon>Stramenopiles</taxon>
        <taxon>Ochrophyta</taxon>
        <taxon>Bacillariophyta</taxon>
        <taxon>Coscinodiscophyceae</taxon>
        <taxon>Thalassiosirophycidae</taxon>
        <taxon>Stephanodiscales</taxon>
        <taxon>Stephanodiscaceae</taxon>
        <taxon>Cyclotella</taxon>
    </lineage>
</organism>
<feature type="compositionally biased region" description="Basic and acidic residues" evidence="1">
    <location>
        <begin position="347"/>
        <end position="359"/>
    </location>
</feature>
<dbReference type="Gene3D" id="3.40.50.150">
    <property type="entry name" value="Vaccinia Virus protein VP39"/>
    <property type="match status" value="1"/>
</dbReference>
<reference evidence="3 4" key="1">
    <citation type="journal article" date="2020" name="G3 (Bethesda)">
        <title>Improved Reference Genome for Cyclotella cryptica CCMP332, a Model for Cell Wall Morphogenesis, Salinity Adaptation, and Lipid Production in Diatoms (Bacillariophyta).</title>
        <authorList>
            <person name="Roberts W.R."/>
            <person name="Downey K.M."/>
            <person name="Ruck E.C."/>
            <person name="Traller J.C."/>
            <person name="Alverson A.J."/>
        </authorList>
    </citation>
    <scope>NUCLEOTIDE SEQUENCE [LARGE SCALE GENOMIC DNA]</scope>
    <source>
        <strain evidence="3 4">CCMP332</strain>
    </source>
</reference>
<evidence type="ECO:0000313" key="3">
    <source>
        <dbReference type="EMBL" id="KAL3802241.1"/>
    </source>
</evidence>
<dbReference type="Proteomes" id="UP001516023">
    <property type="component" value="Unassembled WGS sequence"/>
</dbReference>
<evidence type="ECO:0000256" key="1">
    <source>
        <dbReference type="SAM" id="MobiDB-lite"/>
    </source>
</evidence>
<feature type="compositionally biased region" description="Basic residues" evidence="1">
    <location>
        <begin position="336"/>
        <end position="346"/>
    </location>
</feature>
<name>A0ABD3QTE5_9STRA</name>
<proteinExistence type="predicted"/>
<dbReference type="Pfam" id="PF08241">
    <property type="entry name" value="Methyltransf_11"/>
    <property type="match status" value="1"/>
</dbReference>
<feature type="compositionally biased region" description="Acidic residues" evidence="1">
    <location>
        <begin position="250"/>
        <end position="273"/>
    </location>
</feature>
<keyword evidence="4" id="KW-1185">Reference proteome</keyword>
<dbReference type="SUPFAM" id="SSF53335">
    <property type="entry name" value="S-adenosyl-L-methionine-dependent methyltransferases"/>
    <property type="match status" value="1"/>
</dbReference>
<dbReference type="InterPro" id="IPR029063">
    <property type="entry name" value="SAM-dependent_MTases_sf"/>
</dbReference>
<accession>A0ABD3QTE5</accession>
<feature type="region of interest" description="Disordered" evidence="1">
    <location>
        <begin position="311"/>
        <end position="359"/>
    </location>
</feature>
<comment type="caution">
    <text evidence="3">The sequence shown here is derived from an EMBL/GenBank/DDBJ whole genome shotgun (WGS) entry which is preliminary data.</text>
</comment>
<dbReference type="AlphaFoldDB" id="A0ABD3QTE5"/>
<dbReference type="EMBL" id="JABMIG020000021">
    <property type="protein sequence ID" value="KAL3802241.1"/>
    <property type="molecule type" value="Genomic_DNA"/>
</dbReference>